<feature type="transmembrane region" description="Helical" evidence="6">
    <location>
        <begin position="82"/>
        <end position="106"/>
    </location>
</feature>
<dbReference type="KEGG" id="sgp:SpiGrapes_2914"/>
<evidence type="ECO:0000256" key="1">
    <source>
        <dbReference type="ARBA" id="ARBA00004651"/>
    </source>
</evidence>
<dbReference type="NCBIfam" id="TIGR00704">
    <property type="entry name" value="NaPi_cotrn_rel"/>
    <property type="match status" value="1"/>
</dbReference>
<feature type="transmembrane region" description="Helical" evidence="6">
    <location>
        <begin position="178"/>
        <end position="202"/>
    </location>
</feature>
<keyword evidence="2" id="KW-1003">Cell membrane</keyword>
<dbReference type="Pfam" id="PF01895">
    <property type="entry name" value="PhoU"/>
    <property type="match status" value="2"/>
</dbReference>
<comment type="subcellular location">
    <subcellularLocation>
        <location evidence="1">Cell membrane</location>
        <topology evidence="1">Multi-pass membrane protein</topology>
    </subcellularLocation>
</comment>
<evidence type="ECO:0000256" key="6">
    <source>
        <dbReference type="SAM" id="Phobius"/>
    </source>
</evidence>
<dbReference type="GO" id="GO:0044341">
    <property type="term" value="P:sodium-dependent phosphate transport"/>
    <property type="evidence" value="ECO:0007669"/>
    <property type="project" value="InterPro"/>
</dbReference>
<dbReference type="NCBIfam" id="NF037997">
    <property type="entry name" value="Na_Pi_symport"/>
    <property type="match status" value="1"/>
</dbReference>
<feature type="domain" description="PhoU" evidence="7">
    <location>
        <begin position="504"/>
        <end position="560"/>
    </location>
</feature>
<dbReference type="InterPro" id="IPR038078">
    <property type="entry name" value="PhoU-like_sf"/>
</dbReference>
<reference evidence="8 9" key="1">
    <citation type="submission" date="2011-11" db="EMBL/GenBank/DDBJ databases">
        <title>Complete sequence of Spirochaeta sp. grapes.</title>
        <authorList>
            <consortium name="US DOE Joint Genome Institute"/>
            <person name="Lucas S."/>
            <person name="Han J."/>
            <person name="Lapidus A."/>
            <person name="Cheng J.-F."/>
            <person name="Goodwin L."/>
            <person name="Pitluck S."/>
            <person name="Peters L."/>
            <person name="Ovchinnikova G."/>
            <person name="Munk A.C."/>
            <person name="Detter J.C."/>
            <person name="Han C."/>
            <person name="Tapia R."/>
            <person name="Land M."/>
            <person name="Hauser L."/>
            <person name="Kyrpides N."/>
            <person name="Ivanova N."/>
            <person name="Pagani I."/>
            <person name="Ritalahtilisa K."/>
            <person name="Loeffler F."/>
            <person name="Woyke T."/>
        </authorList>
    </citation>
    <scope>NUCLEOTIDE SEQUENCE [LARGE SCALE GENOMIC DNA]</scope>
    <source>
        <strain evidence="9">ATCC BAA-1885 / DSM 22778 / Grapes</strain>
    </source>
</reference>
<evidence type="ECO:0000313" key="9">
    <source>
        <dbReference type="Proteomes" id="UP000005632"/>
    </source>
</evidence>
<dbReference type="AlphaFoldDB" id="G8QX79"/>
<dbReference type="InterPro" id="IPR003841">
    <property type="entry name" value="Na/Pi_transpt"/>
</dbReference>
<dbReference type="HOGENOM" id="CLU_050150_0_0_12"/>
<protein>
    <submittedName>
        <fullName evidence="8">Na/Pi-cotransporter</fullName>
    </submittedName>
</protein>
<dbReference type="Pfam" id="PF02690">
    <property type="entry name" value="Na_Pi_cotrans"/>
    <property type="match status" value="2"/>
</dbReference>
<dbReference type="PANTHER" id="PTHR10010">
    <property type="entry name" value="SOLUTE CARRIER FAMILY 34 SODIUM PHOSPHATE , MEMBER 2-RELATED"/>
    <property type="match status" value="1"/>
</dbReference>
<evidence type="ECO:0000256" key="5">
    <source>
        <dbReference type="ARBA" id="ARBA00023136"/>
    </source>
</evidence>
<dbReference type="EMBL" id="CP003155">
    <property type="protein sequence ID" value="AEV30664.1"/>
    <property type="molecule type" value="Genomic_DNA"/>
</dbReference>
<dbReference type="GO" id="GO:0005886">
    <property type="term" value="C:plasma membrane"/>
    <property type="evidence" value="ECO:0007669"/>
    <property type="project" value="UniProtKB-SubCell"/>
</dbReference>
<accession>G8QX79</accession>
<sequence>MKAIMSIFQIIGSLGLFLYGIKLLSEGLQKSAGDKMKAILRLMTKNRLISVMTGILITMLIQSSSATTVMVVSFVNAGLMDLIQAIGVILGANIGTTFTGWLVAILGFKLDISALALVAIAFAAPMMFSKKNKTREIADILLGFGLLFLGLNSMQHAMPDITGNVGVLSFLEKFNGDSILMVLTCLLIGTVVTVVVQSSSAAMAMTLTMAFNGWLGVSASAALILGSNIGTTITAYLASIGTSTTAKRAAWAHIMFNVTGSLLAVVLAVVFFKPLLHIVNLITPGDIFSMTGTALSKELPLFLAMFHTFFNVINTIVFFPFVRQFAKLIEKLVPAKAEYDEGTYHFTYIGGTFIDSPELYLLTIRDEIRKMANLACNMLSRYRNMFNNKEVNMEAEVLAMKKDEEYADQMQEQLSNFCVHLLQDSQTPTNASTLNCLIRVMDELESVTDSCYNLAMLSQRRYQQGWTFELSIASDLNQYELLVQEFLDYIRDRMDRTLTKAEMQKANEFEEQINTWRNHLSDMVQERLTSGNADVRIELLILEKIRHLEHIGDYCTNIAETYHQAVKHTPVLQKRSGNTTSHLV</sequence>
<keyword evidence="3 6" id="KW-0812">Transmembrane</keyword>
<evidence type="ECO:0000256" key="2">
    <source>
        <dbReference type="ARBA" id="ARBA00022475"/>
    </source>
</evidence>
<name>G8QX79_SPHPG</name>
<organism evidence="8 9">
    <name type="scientific">Sphaerochaeta pleomorpha (strain ATCC BAA-1885 / DSM 22778 / Grapes)</name>
    <dbReference type="NCBI Taxonomy" id="158190"/>
    <lineage>
        <taxon>Bacteria</taxon>
        <taxon>Pseudomonadati</taxon>
        <taxon>Spirochaetota</taxon>
        <taxon>Spirochaetia</taxon>
        <taxon>Spirochaetales</taxon>
        <taxon>Sphaerochaetaceae</taxon>
        <taxon>Sphaerochaeta</taxon>
    </lineage>
</organism>
<gene>
    <name evidence="8" type="ordered locus">SpiGrapes_2914</name>
</gene>
<dbReference type="InterPro" id="IPR026022">
    <property type="entry name" value="PhoU_dom"/>
</dbReference>
<evidence type="ECO:0000256" key="3">
    <source>
        <dbReference type="ARBA" id="ARBA00022692"/>
    </source>
</evidence>
<feature type="transmembrane region" description="Helical" evidence="6">
    <location>
        <begin position="301"/>
        <end position="322"/>
    </location>
</feature>
<keyword evidence="9" id="KW-1185">Reference proteome</keyword>
<feature type="transmembrane region" description="Helical" evidence="6">
    <location>
        <begin position="140"/>
        <end position="158"/>
    </location>
</feature>
<dbReference type="InterPro" id="IPR004633">
    <property type="entry name" value="NaPi_cotrn-rel/YqeW-like"/>
</dbReference>
<dbReference type="Gene3D" id="1.20.58.220">
    <property type="entry name" value="Phosphate transport system protein phou homolog 2, domain 2"/>
    <property type="match status" value="1"/>
</dbReference>
<keyword evidence="4 6" id="KW-1133">Transmembrane helix</keyword>
<feature type="transmembrane region" description="Helical" evidence="6">
    <location>
        <begin position="214"/>
        <end position="238"/>
    </location>
</feature>
<dbReference type="PANTHER" id="PTHR10010:SF46">
    <property type="entry name" value="SODIUM-DEPENDENT PHOSPHATE TRANSPORT PROTEIN 2B"/>
    <property type="match status" value="1"/>
</dbReference>
<dbReference type="SUPFAM" id="SSF109755">
    <property type="entry name" value="PhoU-like"/>
    <property type="match status" value="1"/>
</dbReference>
<dbReference type="GO" id="GO:0005436">
    <property type="term" value="F:sodium:phosphate symporter activity"/>
    <property type="evidence" value="ECO:0007669"/>
    <property type="project" value="InterPro"/>
</dbReference>
<proteinExistence type="predicted"/>
<evidence type="ECO:0000259" key="7">
    <source>
        <dbReference type="Pfam" id="PF01895"/>
    </source>
</evidence>
<feature type="domain" description="PhoU" evidence="7">
    <location>
        <begin position="368"/>
        <end position="456"/>
    </location>
</feature>
<evidence type="ECO:0000256" key="4">
    <source>
        <dbReference type="ARBA" id="ARBA00022989"/>
    </source>
</evidence>
<dbReference type="Proteomes" id="UP000005632">
    <property type="component" value="Chromosome"/>
</dbReference>
<evidence type="ECO:0000313" key="8">
    <source>
        <dbReference type="EMBL" id="AEV30664.1"/>
    </source>
</evidence>
<feature type="transmembrane region" description="Helical" evidence="6">
    <location>
        <begin position="49"/>
        <end position="75"/>
    </location>
</feature>
<keyword evidence="5 6" id="KW-0472">Membrane</keyword>
<feature type="transmembrane region" description="Helical" evidence="6">
    <location>
        <begin position="250"/>
        <end position="271"/>
    </location>
</feature>
<dbReference type="eggNOG" id="COG1283">
    <property type="taxonomic scope" value="Bacteria"/>
</dbReference>